<feature type="region of interest" description="Disordered" evidence="1">
    <location>
        <begin position="71"/>
        <end position="99"/>
    </location>
</feature>
<organism evidence="2 3">
    <name type="scientific">Pseudonocardia eucalypti</name>
    <dbReference type="NCBI Taxonomy" id="648755"/>
    <lineage>
        <taxon>Bacteria</taxon>
        <taxon>Bacillati</taxon>
        <taxon>Actinomycetota</taxon>
        <taxon>Actinomycetes</taxon>
        <taxon>Pseudonocardiales</taxon>
        <taxon>Pseudonocardiaceae</taxon>
        <taxon>Pseudonocardia</taxon>
    </lineage>
</organism>
<evidence type="ECO:0000313" key="3">
    <source>
        <dbReference type="Proteomes" id="UP001428817"/>
    </source>
</evidence>
<comment type="caution">
    <text evidence="2">The sequence shown here is derived from an EMBL/GenBank/DDBJ whole genome shotgun (WGS) entry which is preliminary data.</text>
</comment>
<proteinExistence type="predicted"/>
<dbReference type="Proteomes" id="UP001428817">
    <property type="component" value="Unassembled WGS sequence"/>
</dbReference>
<sequence length="162" mass="16852">MLNSGPGAASAAPTPRCGTPASKYATLVQVTRSFSHFEPDSSAITNVKASSALTAHSRSELPVPVVARETHSHWLRSSSSAPRSASDGPRACPRRGVHLTGSTRCMTKAATAPVASPPKCPITEIPGTSRLSPTFNPILISEPRLIRPSWTSSVTATAPISA</sequence>
<evidence type="ECO:0000313" key="2">
    <source>
        <dbReference type="EMBL" id="GAA5172821.1"/>
    </source>
</evidence>
<reference evidence="3" key="1">
    <citation type="journal article" date="2019" name="Int. J. Syst. Evol. Microbiol.">
        <title>The Global Catalogue of Microorganisms (GCM) 10K type strain sequencing project: providing services to taxonomists for standard genome sequencing and annotation.</title>
        <authorList>
            <consortium name="The Broad Institute Genomics Platform"/>
            <consortium name="The Broad Institute Genome Sequencing Center for Infectious Disease"/>
            <person name="Wu L."/>
            <person name="Ma J."/>
        </authorList>
    </citation>
    <scope>NUCLEOTIDE SEQUENCE [LARGE SCALE GENOMIC DNA]</scope>
    <source>
        <strain evidence="3">JCM 18303</strain>
    </source>
</reference>
<keyword evidence="3" id="KW-1185">Reference proteome</keyword>
<protein>
    <submittedName>
        <fullName evidence="2">Uncharacterized protein</fullName>
    </submittedName>
</protein>
<accession>A0ABP9R8S8</accession>
<gene>
    <name evidence="2" type="ORF">GCM10023321_73180</name>
</gene>
<dbReference type="EMBL" id="BAABJP010000052">
    <property type="protein sequence ID" value="GAA5172821.1"/>
    <property type="molecule type" value="Genomic_DNA"/>
</dbReference>
<feature type="compositionally biased region" description="Low complexity" evidence="1">
    <location>
        <begin position="76"/>
        <end position="86"/>
    </location>
</feature>
<name>A0ABP9R8S8_9PSEU</name>
<evidence type="ECO:0000256" key="1">
    <source>
        <dbReference type="SAM" id="MobiDB-lite"/>
    </source>
</evidence>